<proteinExistence type="predicted"/>
<dbReference type="EMBL" id="CP013987">
    <property type="protein sequence ID" value="ALZ84529.1"/>
    <property type="molecule type" value="Genomic_DNA"/>
</dbReference>
<name>A0A0U4P0U7_9PSED</name>
<gene>
    <name evidence="1" type="ORF">APT59_10060</name>
</gene>
<dbReference type="RefSeq" id="WP_059314720.1">
    <property type="nucleotide sequence ID" value="NZ_CP013987.1"/>
</dbReference>
<organism evidence="1 2">
    <name type="scientific">Pseudomonas oryzihabitans</name>
    <dbReference type="NCBI Taxonomy" id="47885"/>
    <lineage>
        <taxon>Bacteria</taxon>
        <taxon>Pseudomonadati</taxon>
        <taxon>Pseudomonadota</taxon>
        <taxon>Gammaproteobacteria</taxon>
        <taxon>Pseudomonadales</taxon>
        <taxon>Pseudomonadaceae</taxon>
        <taxon>Pseudomonas</taxon>
    </lineage>
</organism>
<evidence type="ECO:0000313" key="1">
    <source>
        <dbReference type="EMBL" id="ALZ84529.1"/>
    </source>
</evidence>
<protein>
    <submittedName>
        <fullName evidence="1">Uncharacterized protein</fullName>
    </submittedName>
</protein>
<dbReference type="KEGG" id="por:APT59_10060"/>
<accession>A0A0U4P0U7</accession>
<dbReference type="AlphaFoldDB" id="A0A0U4P0U7"/>
<sequence>MTLSYPDFREANADEFRTKYRNFAPLLDRADIRLWPALNNAAAFSHMRSATVCWGYPAVAGITFLVAPMLENVPSEDIDYVKKGIGAIVCAIMEINGFEKTNTKKAVPPFPHRVFSRGEVYCQP</sequence>
<evidence type="ECO:0000313" key="2">
    <source>
        <dbReference type="Proteomes" id="UP000064137"/>
    </source>
</evidence>
<dbReference type="Proteomes" id="UP000064137">
    <property type="component" value="Chromosome"/>
</dbReference>
<reference evidence="1 2" key="1">
    <citation type="submission" date="2016-01" db="EMBL/GenBank/DDBJ databases">
        <title>Annotation of Pseudomonas oryzihabitans USDA-ARS-USMARC-56511.</title>
        <authorList>
            <person name="Harhay G.P."/>
            <person name="Harhay D.M."/>
            <person name="Smith T.P.L."/>
            <person name="Bono J.L."/>
            <person name="Heaton M.P."/>
            <person name="Clawson M.L."/>
            <person name="Chitko-Mckown C.G."/>
            <person name="Capik S.F."/>
            <person name="DeDonder K.D."/>
            <person name="Apley M.D."/>
            <person name="Lubbers B.V."/>
            <person name="White B.J."/>
            <person name="Larson R.L."/>
        </authorList>
    </citation>
    <scope>NUCLEOTIDE SEQUENCE [LARGE SCALE GENOMIC DNA]</scope>
    <source>
        <strain evidence="1 2">USDA-ARS-USMARC-56511</strain>
    </source>
</reference>